<gene>
    <name evidence="2" type="ORF">COCNU_02G011370</name>
</gene>
<proteinExistence type="predicted"/>
<keyword evidence="3" id="KW-1185">Reference proteome</keyword>
<feature type="region of interest" description="Disordered" evidence="1">
    <location>
        <begin position="98"/>
        <end position="120"/>
    </location>
</feature>
<dbReference type="PANTHER" id="PTHR34666">
    <property type="entry name" value="EXPRESSED PROTEIN"/>
    <property type="match status" value="1"/>
</dbReference>
<dbReference type="Proteomes" id="UP000797356">
    <property type="component" value="Chromosome 2"/>
</dbReference>
<evidence type="ECO:0000313" key="2">
    <source>
        <dbReference type="EMBL" id="KAG1331169.1"/>
    </source>
</evidence>
<evidence type="ECO:0000313" key="3">
    <source>
        <dbReference type="Proteomes" id="UP000797356"/>
    </source>
</evidence>
<reference evidence="2" key="1">
    <citation type="journal article" date="2017" name="Gigascience">
        <title>The genome draft of coconut (Cocos nucifera).</title>
        <authorList>
            <person name="Xiao Y."/>
            <person name="Xu P."/>
            <person name="Fan H."/>
            <person name="Baudouin L."/>
            <person name="Xia W."/>
            <person name="Bocs S."/>
            <person name="Xu J."/>
            <person name="Li Q."/>
            <person name="Guo A."/>
            <person name="Zhou L."/>
            <person name="Li J."/>
            <person name="Wu Y."/>
            <person name="Ma Z."/>
            <person name="Armero A."/>
            <person name="Issali A.E."/>
            <person name="Liu N."/>
            <person name="Peng M."/>
            <person name="Yang Y."/>
        </authorList>
    </citation>
    <scope>NUCLEOTIDE SEQUENCE</scope>
    <source>
        <tissue evidence="2">Spear leaf of Hainan Tall coconut</tissue>
    </source>
</reference>
<sequence>MDEFSFPTIPVEQEPLCQLPFPLWFVSSIASQETDHHHRRSFSSPEEAAKIADALELASSALRLDGGDRFLSDEERMDMLWEDFNEELRRMSCDRKVDAANGDASSNSSSMTGSETDSRRHGMVDLPCIQAFGASKSGSIIHHRRPSLLLMLKVLKKLFLIQKTGSSKRKSLH</sequence>
<feature type="compositionally biased region" description="Low complexity" evidence="1">
    <location>
        <begin position="100"/>
        <end position="115"/>
    </location>
</feature>
<accession>A0A8K0I0B3</accession>
<evidence type="ECO:0000256" key="1">
    <source>
        <dbReference type="SAM" id="MobiDB-lite"/>
    </source>
</evidence>
<dbReference type="PANTHER" id="PTHR34666:SF1">
    <property type="entry name" value="OS02G0554800 PROTEIN"/>
    <property type="match status" value="1"/>
</dbReference>
<reference evidence="2" key="2">
    <citation type="submission" date="2019-07" db="EMBL/GenBank/DDBJ databases">
        <authorList>
            <person name="Yang Y."/>
            <person name="Bocs S."/>
            <person name="Baudouin L."/>
        </authorList>
    </citation>
    <scope>NUCLEOTIDE SEQUENCE</scope>
    <source>
        <tissue evidence="2">Spear leaf of Hainan Tall coconut</tissue>
    </source>
</reference>
<dbReference type="OrthoDB" id="1917400at2759"/>
<comment type="caution">
    <text evidence="2">The sequence shown here is derived from an EMBL/GenBank/DDBJ whole genome shotgun (WGS) entry which is preliminary data.</text>
</comment>
<dbReference type="AlphaFoldDB" id="A0A8K0I0B3"/>
<organism evidence="2 3">
    <name type="scientific">Cocos nucifera</name>
    <name type="common">Coconut palm</name>
    <dbReference type="NCBI Taxonomy" id="13894"/>
    <lineage>
        <taxon>Eukaryota</taxon>
        <taxon>Viridiplantae</taxon>
        <taxon>Streptophyta</taxon>
        <taxon>Embryophyta</taxon>
        <taxon>Tracheophyta</taxon>
        <taxon>Spermatophyta</taxon>
        <taxon>Magnoliopsida</taxon>
        <taxon>Liliopsida</taxon>
        <taxon>Arecaceae</taxon>
        <taxon>Arecoideae</taxon>
        <taxon>Cocoseae</taxon>
        <taxon>Attaleinae</taxon>
        <taxon>Cocos</taxon>
    </lineage>
</organism>
<dbReference type="EMBL" id="CM017873">
    <property type="protein sequence ID" value="KAG1331169.1"/>
    <property type="molecule type" value="Genomic_DNA"/>
</dbReference>
<name>A0A8K0I0B3_COCNU</name>
<protein>
    <submittedName>
        <fullName evidence="2">Uncharacterized protein</fullName>
    </submittedName>
</protein>